<keyword evidence="3 10" id="KW-0812">Transmembrane</keyword>
<evidence type="ECO:0000256" key="3">
    <source>
        <dbReference type="ARBA" id="ARBA00022692"/>
    </source>
</evidence>
<comment type="subunit">
    <text evidence="9">The 4 large subunits of the cytochrome b6-f complex are cytochrome b6, subunit IV (17 kDa polypeptide, PetD), cytochrome f and the Rieske protein, while the 4 small subunits are PetG, PetL, PetM and PetN. The complex functions as a dimer.</text>
</comment>
<comment type="subcellular location">
    <subcellularLocation>
        <location evidence="1">Membrane</location>
        <topology evidence="1">Single-pass membrane protein</topology>
    </subcellularLocation>
</comment>
<evidence type="ECO:0000256" key="7">
    <source>
        <dbReference type="ARBA" id="ARBA00023136"/>
    </source>
</evidence>
<dbReference type="InterPro" id="IPR007802">
    <property type="entry name" value="Cyt_b6/f_cplx_su6"/>
</dbReference>
<keyword evidence="2" id="KW-0813">Transport</keyword>
<dbReference type="GO" id="GO:0009512">
    <property type="term" value="C:cytochrome b6f complex"/>
    <property type="evidence" value="ECO:0007669"/>
    <property type="project" value="InterPro"/>
</dbReference>
<evidence type="ECO:0000313" key="12">
    <source>
        <dbReference type="Proteomes" id="UP000185860"/>
    </source>
</evidence>
<dbReference type="GO" id="GO:0009055">
    <property type="term" value="F:electron transfer activity"/>
    <property type="evidence" value="ECO:0007669"/>
    <property type="project" value="InterPro"/>
</dbReference>
<evidence type="ECO:0000256" key="8">
    <source>
        <dbReference type="ARBA" id="ARBA00025197"/>
    </source>
</evidence>
<comment type="function">
    <text evidence="8">Component of the cytochrome b6-f complex, which mediates electron transfer between photosystem II (PSII) and photosystem I (PSI), cyclic electron flow around PSI, and state transitions. PetL is important for photoautotrophic growth as well as for electron transfer efficiency and stability of the cytochrome b6-f complex.</text>
</comment>
<evidence type="ECO:0008006" key="13">
    <source>
        <dbReference type="Google" id="ProtNLM"/>
    </source>
</evidence>
<keyword evidence="7 10" id="KW-0472">Membrane</keyword>
<sequence length="30" mass="3142">MAVVSYAVILLGAYGVALGLFFALRATKLI</sequence>
<keyword evidence="6" id="KW-0793">Thylakoid</keyword>
<dbReference type="Proteomes" id="UP000185860">
    <property type="component" value="Unassembled WGS sequence"/>
</dbReference>
<gene>
    <name evidence="11" type="ORF">NIES2119_09230</name>
</gene>
<name>A0A1U7IN43_9CYAN</name>
<evidence type="ECO:0000256" key="2">
    <source>
        <dbReference type="ARBA" id="ARBA00022448"/>
    </source>
</evidence>
<reference evidence="11 12" key="1">
    <citation type="submission" date="2016-11" db="EMBL/GenBank/DDBJ databases">
        <title>Draft Genome Sequences of Nine Cyanobacterial Strains from Diverse Habitats.</title>
        <authorList>
            <person name="Zhu T."/>
            <person name="Hou S."/>
            <person name="Lu X."/>
            <person name="Hess W.R."/>
        </authorList>
    </citation>
    <scope>NUCLEOTIDE SEQUENCE [LARGE SCALE GENOMIC DNA]</scope>
    <source>
        <strain evidence="11 12">IAM M-71</strain>
    </source>
</reference>
<dbReference type="GO" id="GO:0016020">
    <property type="term" value="C:membrane"/>
    <property type="evidence" value="ECO:0007669"/>
    <property type="project" value="UniProtKB-SubCell"/>
</dbReference>
<evidence type="ECO:0000256" key="4">
    <source>
        <dbReference type="ARBA" id="ARBA00022982"/>
    </source>
</evidence>
<evidence type="ECO:0000256" key="9">
    <source>
        <dbReference type="ARBA" id="ARBA00025834"/>
    </source>
</evidence>
<keyword evidence="5 10" id="KW-1133">Transmembrane helix</keyword>
<dbReference type="RefSeq" id="WP_073593173.1">
    <property type="nucleotide sequence ID" value="NZ_MRCE01000007.1"/>
</dbReference>
<proteinExistence type="predicted"/>
<evidence type="ECO:0000256" key="10">
    <source>
        <dbReference type="SAM" id="Phobius"/>
    </source>
</evidence>
<organism evidence="11 12">
    <name type="scientific">[Phormidium ambiguum] IAM M-71</name>
    <dbReference type="NCBI Taxonomy" id="454136"/>
    <lineage>
        <taxon>Bacteria</taxon>
        <taxon>Bacillati</taxon>
        <taxon>Cyanobacteriota</taxon>
        <taxon>Cyanophyceae</taxon>
        <taxon>Oscillatoriophycideae</taxon>
        <taxon>Aerosakkonematales</taxon>
        <taxon>Aerosakkonemataceae</taxon>
        <taxon>Floridanema</taxon>
    </lineage>
</organism>
<dbReference type="Pfam" id="PF05115">
    <property type="entry name" value="PetL"/>
    <property type="match status" value="1"/>
</dbReference>
<feature type="transmembrane region" description="Helical" evidence="10">
    <location>
        <begin position="6"/>
        <end position="24"/>
    </location>
</feature>
<dbReference type="AlphaFoldDB" id="A0A1U7IN43"/>
<evidence type="ECO:0000256" key="6">
    <source>
        <dbReference type="ARBA" id="ARBA00023078"/>
    </source>
</evidence>
<accession>A0A1U7IN43</accession>
<evidence type="ECO:0000256" key="5">
    <source>
        <dbReference type="ARBA" id="ARBA00022989"/>
    </source>
</evidence>
<keyword evidence="4" id="KW-0249">Electron transport</keyword>
<protein>
    <recommendedName>
        <fullName evidence="13">Cytochrome b6-f complex subunit PetL</fullName>
    </recommendedName>
</protein>
<evidence type="ECO:0000313" key="11">
    <source>
        <dbReference type="EMBL" id="OKH38761.1"/>
    </source>
</evidence>
<dbReference type="EMBL" id="MRCE01000007">
    <property type="protein sequence ID" value="OKH38761.1"/>
    <property type="molecule type" value="Genomic_DNA"/>
</dbReference>
<evidence type="ECO:0000256" key="1">
    <source>
        <dbReference type="ARBA" id="ARBA00004167"/>
    </source>
</evidence>
<comment type="caution">
    <text evidence="11">The sequence shown here is derived from an EMBL/GenBank/DDBJ whole genome shotgun (WGS) entry which is preliminary data.</text>
</comment>